<dbReference type="GO" id="GO:0006289">
    <property type="term" value="P:nucleotide-excision repair"/>
    <property type="evidence" value="ECO:0007669"/>
    <property type="project" value="InterPro"/>
</dbReference>
<comment type="caution">
    <text evidence="10">The sequence shown here is derived from an EMBL/GenBank/DDBJ whole genome shotgun (WGS) entry which is preliminary data.</text>
</comment>
<dbReference type="EMBL" id="QXLS01000001">
    <property type="protein sequence ID" value="RKA10865.1"/>
    <property type="molecule type" value="Genomic_DNA"/>
</dbReference>
<dbReference type="AlphaFoldDB" id="A0A0B8R6S2"/>
<dbReference type="GO" id="GO:0009380">
    <property type="term" value="C:excinuclease repair complex"/>
    <property type="evidence" value="ECO:0007669"/>
    <property type="project" value="InterPro"/>
</dbReference>
<dbReference type="RefSeq" id="WP_010958818.1">
    <property type="nucleotide sequence ID" value="NC_021825.2"/>
</dbReference>
<evidence type="ECO:0000256" key="2">
    <source>
        <dbReference type="ARBA" id="ARBA00022763"/>
    </source>
</evidence>
<dbReference type="Proteomes" id="UP000548278">
    <property type="component" value="Unassembled WGS sequence"/>
</dbReference>
<dbReference type="Gene3D" id="4.10.860.10">
    <property type="entry name" value="UVR domain"/>
    <property type="match status" value="1"/>
</dbReference>
<evidence type="ECO:0000313" key="13">
    <source>
        <dbReference type="EMBL" id="EAH4240819.1"/>
    </source>
</evidence>
<dbReference type="SUPFAM" id="SSF46600">
    <property type="entry name" value="C-terminal UvrC-binding domain of UvrB"/>
    <property type="match status" value="1"/>
</dbReference>
<evidence type="ECO:0000259" key="9">
    <source>
        <dbReference type="PROSITE" id="PS50165"/>
    </source>
</evidence>
<evidence type="ECO:0000313" key="16">
    <source>
        <dbReference type="Proteomes" id="UP000272537"/>
    </source>
</evidence>
<dbReference type="EMBL" id="AABGUK010000001">
    <property type="protein sequence ID" value="EAH4240819.1"/>
    <property type="molecule type" value="Genomic_DNA"/>
</dbReference>
<dbReference type="FunFam" id="4.10.860.10:FF:000002">
    <property type="entry name" value="UvrABC system protein C"/>
    <property type="match status" value="1"/>
</dbReference>
<evidence type="ECO:0000313" key="10">
    <source>
        <dbReference type="EMBL" id="EAC5549197.1"/>
    </source>
</evidence>
<evidence type="ECO:0000313" key="20">
    <source>
        <dbReference type="Proteomes" id="UP000528151"/>
    </source>
</evidence>
<evidence type="ECO:0000313" key="12">
    <source>
        <dbReference type="EMBL" id="EAG6990191.1"/>
    </source>
</evidence>
<evidence type="ECO:0000313" key="15">
    <source>
        <dbReference type="EMBL" id="RKA10865.1"/>
    </source>
</evidence>
<dbReference type="InterPro" id="IPR001943">
    <property type="entry name" value="UVR_dom"/>
</dbReference>
<dbReference type="Proteomes" id="UP000365297">
    <property type="component" value="Unassembled WGS sequence"/>
</dbReference>
<dbReference type="Pfam" id="PF22920">
    <property type="entry name" value="UvrC_RNaseH"/>
    <property type="match status" value="1"/>
</dbReference>
<dbReference type="NCBIfam" id="TIGR00194">
    <property type="entry name" value="uvrC"/>
    <property type="match status" value="1"/>
</dbReference>
<dbReference type="Pfam" id="PF02151">
    <property type="entry name" value="UVR"/>
    <property type="match status" value="1"/>
</dbReference>
<dbReference type="SUPFAM" id="SSF82771">
    <property type="entry name" value="GIY-YIG endonuclease"/>
    <property type="match status" value="1"/>
</dbReference>
<feature type="domain" description="UvrC family homology region profile" evidence="9">
    <location>
        <begin position="247"/>
        <end position="361"/>
    </location>
</feature>
<organism evidence="10 17">
    <name type="scientific">Listeria monocytogenes</name>
    <dbReference type="NCBI Taxonomy" id="1639"/>
    <lineage>
        <taxon>Bacteria</taxon>
        <taxon>Bacillati</taxon>
        <taxon>Bacillota</taxon>
        <taxon>Bacilli</taxon>
        <taxon>Bacillales</taxon>
        <taxon>Listeriaceae</taxon>
        <taxon>Listeria</taxon>
    </lineage>
</organism>
<evidence type="ECO:0000313" key="18">
    <source>
        <dbReference type="Proteomes" id="UP000489121"/>
    </source>
</evidence>
<name>A0A0B8R6S2_LISMN</name>
<feature type="domain" description="GIY-YIG" evidence="8">
    <location>
        <begin position="14"/>
        <end position="91"/>
    </location>
</feature>
<dbReference type="EMBL" id="AABBZO010000002">
    <property type="protein sequence ID" value="EAG4461127.1"/>
    <property type="molecule type" value="Genomic_DNA"/>
</dbReference>
<dbReference type="EMBL" id="AALGDA010000036">
    <property type="protein sequence ID" value="ECY9783464.1"/>
    <property type="molecule type" value="Genomic_DNA"/>
</dbReference>
<dbReference type="Proteomes" id="UP000528151">
    <property type="component" value="Unassembled WGS sequence"/>
</dbReference>
<proteinExistence type="predicted"/>
<dbReference type="CDD" id="cd10434">
    <property type="entry name" value="GIY-YIG_UvrC_Cho"/>
    <property type="match status" value="1"/>
</dbReference>
<dbReference type="SMART" id="SM00465">
    <property type="entry name" value="GIYc"/>
    <property type="match status" value="1"/>
</dbReference>
<evidence type="ECO:0000256" key="6">
    <source>
        <dbReference type="ARBA" id="ARBA00023236"/>
    </source>
</evidence>
<accession>A0A0B8R6S2</accession>
<evidence type="ECO:0000313" key="14">
    <source>
        <dbReference type="EMBL" id="ECY9783464.1"/>
    </source>
</evidence>
<gene>
    <name evidence="10" type="primary">uvrC</name>
    <name evidence="15" type="synonym">uvrc_2</name>
    <name evidence="12" type="ORF">AB917_06280</name>
    <name evidence="10" type="ORF">ARY78_01985</name>
    <name evidence="11" type="ORF">CA369_02400</name>
    <name evidence="15" type="ORF">DYZ80_00397</name>
    <name evidence="13" type="ORF">E5F58_02255</name>
    <name evidence="14" type="ORF">F6515_10775</name>
</gene>
<dbReference type="InterPro" id="IPR004791">
    <property type="entry name" value="UvrC"/>
</dbReference>
<dbReference type="Proteomes" id="UP000527632">
    <property type="component" value="Unassembled WGS sequence"/>
</dbReference>
<dbReference type="PROSITE" id="PS50164">
    <property type="entry name" value="GIY_YIG"/>
    <property type="match status" value="1"/>
</dbReference>
<dbReference type="Gene3D" id="3.40.1440.10">
    <property type="entry name" value="GIY-YIG endonuclease"/>
    <property type="match status" value="1"/>
</dbReference>
<dbReference type="PANTHER" id="PTHR30562">
    <property type="entry name" value="UVRC/OXIDOREDUCTASE"/>
    <property type="match status" value="1"/>
</dbReference>
<evidence type="ECO:0000259" key="8">
    <source>
        <dbReference type="PROSITE" id="PS50164"/>
    </source>
</evidence>
<dbReference type="EMBL" id="AAAIXK010000001">
    <property type="protein sequence ID" value="EAC5549197.1"/>
    <property type="molecule type" value="Genomic_DNA"/>
</dbReference>
<reference evidence="12 21" key="3">
    <citation type="submission" date="2019-04" db="EMBL/GenBank/DDBJ databases">
        <authorList>
            <consortium name="GenomeTrakr network: Whole genome sequencing for foodborne pathogen traceback"/>
        </authorList>
    </citation>
    <scope>NUCLEOTIDE SEQUENCE [LARGE SCALE GENOMIC DNA]</scope>
    <source>
        <strain evidence="12 21">CFSAN004300</strain>
    </source>
</reference>
<reference evidence="17 20" key="2">
    <citation type="submission" date="2018-06" db="EMBL/GenBank/DDBJ databases">
        <authorList>
            <consortium name="GenomeTrakr: Next Generation Sequencing Network for Food Pathogen Tracability"/>
        </authorList>
    </citation>
    <scope>NUCLEOTIDE SEQUENCE [LARGE SCALE GENOMIC DNA]</scope>
    <source>
        <strain evidence="11 20">CFSAN063727</strain>
        <strain evidence="10 17">FDA00007096</strain>
        <strain evidence="13 19">LS1344</strain>
    </source>
</reference>
<dbReference type="Proteomes" id="UP000272537">
    <property type="component" value="Unassembled WGS sequence"/>
</dbReference>
<keyword evidence="5" id="KW-0234">DNA repair</keyword>
<evidence type="ECO:0000256" key="4">
    <source>
        <dbReference type="ARBA" id="ARBA00022881"/>
    </source>
</evidence>
<evidence type="ECO:0000313" key="21">
    <source>
        <dbReference type="Proteomes" id="UP000548278"/>
    </source>
</evidence>
<dbReference type="Proteomes" id="UP000489121">
    <property type="component" value="Unassembled WGS sequence"/>
</dbReference>
<dbReference type="InterPro" id="IPR047296">
    <property type="entry name" value="GIY-YIG_UvrC_Cho"/>
</dbReference>
<keyword evidence="3" id="KW-0228">DNA excision</keyword>
<evidence type="ECO:0000256" key="3">
    <source>
        <dbReference type="ARBA" id="ARBA00022769"/>
    </source>
</evidence>
<dbReference type="InterPro" id="IPR000305">
    <property type="entry name" value="GIY-YIG_endonuc"/>
</dbReference>
<dbReference type="InterPro" id="IPR050066">
    <property type="entry name" value="UvrABC_protein_C"/>
</dbReference>
<keyword evidence="1" id="KW-0963">Cytoplasm</keyword>
<feature type="domain" description="UVR" evidence="7">
    <location>
        <begin position="196"/>
        <end position="231"/>
    </location>
</feature>
<keyword evidence="6" id="KW-0742">SOS response</keyword>
<reference evidence="14 18" key="4">
    <citation type="submission" date="2019-09" db="EMBL/GenBank/DDBJ databases">
        <authorList>
            <consortium name="PulseNet: The National Subtyping Network for Foodborne Disease Surveillance"/>
            <person name="Tarr C.L."/>
            <person name="Trees E."/>
            <person name="Katz L.S."/>
            <person name="Carleton-Romer H.A."/>
            <person name="Stroika S."/>
            <person name="Kucerova Z."/>
            <person name="Roache K.F."/>
            <person name="Sabol A.L."/>
            <person name="Besser J."/>
            <person name="Gerner-Smidt P."/>
        </authorList>
    </citation>
    <scope>NUCLEOTIDE SEQUENCE [LARGE SCALE GENOMIC DNA]</scope>
    <source>
        <strain evidence="14 18">PNUSAL005692</strain>
    </source>
</reference>
<evidence type="ECO:0000256" key="5">
    <source>
        <dbReference type="ARBA" id="ARBA00023204"/>
    </source>
</evidence>
<dbReference type="KEGG" id="lmok:CQ02_04415"/>
<evidence type="ECO:0000313" key="19">
    <source>
        <dbReference type="Proteomes" id="UP000527632"/>
    </source>
</evidence>
<sequence length="366" mass="42492">MDDKLQKKLTLLPESPGCYIYRDENNEILYIGKSKCLKNRVKSYFHSKQIGKTARLVRQIRDLELIITTSEKEALLLEMILIQKYQPPFNIQLKEGTSYPYIKITNEKNPHIEVVFEVKRDGAHYFGPYPGRFSARQTVDLIEKLFPLCRCDGKPGRPCLYYHLGLCLGPCQAEIDPAVYKKQIHKISRFLEGDVKNVKDKLLGDMLTATENLEFERAAELRDKIHAINETIEKQHIIFPGLKNRDIIGCYEQDNHLSVFVFFVRNGAINGSKWHVFQIEKSLQEDLAKFLNQFYEDPNNIRPKELLIAEKIDKSLLNEQLRKACLFPQKGGKKKQVDLAIENAKSAYIAYAKMKEYDFEKQITNQ</sequence>
<dbReference type="PROSITE" id="PS50165">
    <property type="entry name" value="UVRC"/>
    <property type="match status" value="1"/>
</dbReference>
<keyword evidence="2" id="KW-0227">DNA damage</keyword>
<evidence type="ECO:0000259" key="7">
    <source>
        <dbReference type="PROSITE" id="PS50151"/>
    </source>
</evidence>
<keyword evidence="4" id="KW-0267">Excision nuclease</keyword>
<dbReference type="PROSITE" id="PS50151">
    <property type="entry name" value="UVR"/>
    <property type="match status" value="1"/>
</dbReference>
<evidence type="ECO:0000256" key="1">
    <source>
        <dbReference type="ARBA" id="ARBA00022490"/>
    </source>
</evidence>
<evidence type="ECO:0000313" key="17">
    <source>
        <dbReference type="Proteomes" id="UP000365297"/>
    </source>
</evidence>
<reference evidence="15 16" key="1">
    <citation type="journal article" date="2018" name="BMC Genomics">
        <title>Genes significantly associated with lineage II food isolates of Listeria monocytogenes.</title>
        <authorList>
            <person name="Pirone-Davies C."/>
            <person name="Chen Y."/>
            <person name="Pightling A."/>
            <person name="Ryan G."/>
            <person name="Wang Y."/>
            <person name="Yao K."/>
            <person name="Hoffmann M."/>
            <person name="Allard M.W."/>
        </authorList>
    </citation>
    <scope>NUCLEOTIDE SEQUENCE [LARGE SCALE GENOMIC DNA]</scope>
    <source>
        <strain evidence="15 16">PNUSAL000550</strain>
    </source>
</reference>
<dbReference type="InterPro" id="IPR001162">
    <property type="entry name" value="UvrC_RNase_H_dom"/>
</dbReference>
<dbReference type="PANTHER" id="PTHR30562:SF1">
    <property type="entry name" value="UVRABC SYSTEM PROTEIN C"/>
    <property type="match status" value="1"/>
</dbReference>
<evidence type="ECO:0000313" key="11">
    <source>
        <dbReference type="EMBL" id="EAG4461127.1"/>
    </source>
</evidence>
<dbReference type="InterPro" id="IPR036876">
    <property type="entry name" value="UVR_dom_sf"/>
</dbReference>
<protein>
    <submittedName>
        <fullName evidence="10">Excinuclease ABC subunit C</fullName>
    </submittedName>
    <submittedName>
        <fullName evidence="15">UvrABC system protein C</fullName>
    </submittedName>
</protein>
<dbReference type="FunFam" id="3.40.1440.10:FF:000001">
    <property type="entry name" value="UvrABC system protein C"/>
    <property type="match status" value="1"/>
</dbReference>
<dbReference type="GO" id="GO:0009381">
    <property type="term" value="F:excinuclease ABC activity"/>
    <property type="evidence" value="ECO:0007669"/>
    <property type="project" value="InterPro"/>
</dbReference>
<dbReference type="GO" id="GO:0009432">
    <property type="term" value="P:SOS response"/>
    <property type="evidence" value="ECO:0007669"/>
    <property type="project" value="UniProtKB-KW"/>
</dbReference>
<dbReference type="Pfam" id="PF01541">
    <property type="entry name" value="GIY-YIG"/>
    <property type="match status" value="1"/>
</dbReference>
<dbReference type="InterPro" id="IPR035901">
    <property type="entry name" value="GIY-YIG_endonuc_sf"/>
</dbReference>
<dbReference type="EMBL" id="AABDGJ010000003">
    <property type="protein sequence ID" value="EAG6990191.1"/>
    <property type="molecule type" value="Genomic_DNA"/>
</dbReference>